<dbReference type="Pfam" id="PF04199">
    <property type="entry name" value="Cyclase"/>
    <property type="match status" value="1"/>
</dbReference>
<dbReference type="OrthoDB" id="7067800at2"/>
<dbReference type="Proteomes" id="UP000294739">
    <property type="component" value="Unassembled WGS sequence"/>
</dbReference>
<dbReference type="InterPro" id="IPR037175">
    <property type="entry name" value="KFase_sf"/>
</dbReference>
<dbReference type="GO" id="GO:0019441">
    <property type="term" value="P:L-tryptophan catabolic process to kynurenine"/>
    <property type="evidence" value="ECO:0007669"/>
    <property type="project" value="InterPro"/>
</dbReference>
<evidence type="ECO:0000313" key="2">
    <source>
        <dbReference type="Proteomes" id="UP000294739"/>
    </source>
</evidence>
<dbReference type="PANTHER" id="PTHR34861">
    <property type="match status" value="1"/>
</dbReference>
<keyword evidence="2" id="KW-1185">Reference proteome</keyword>
<sequence length="336" mass="36131">MGGAAGCRGGGETVTESQLPTYIELGRRSDAPAGSSWGLLGDLGTIGLLTADRVRQAASCVVTGQVYNLDYPVNAFDPPPSATRRPTRHHVFQKRPTHRDDYLDSFYLQGTSQIDGLRHQGHPDHGFYNGAPAEELVAGKGPLGIDSWAEHGIVGRGVLLDVDRHLRARRGVGLDHATGESFAHELLDTVADAQGVELRRGDIVMLRTGWARYYFDEMTEAQRQSLPTALRCSGLAQSGAALAWLWDRGIALLAADNVAVEVVPSIAAQEFTKVSPDRRLHPPVIALLGMPLGELWRLDHLAEACARDGRYDMLVVASPLNLPGGVGSPANAVAIR</sequence>
<organism evidence="1 2">
    <name type="scientific">Jiangella asiatica</name>
    <dbReference type="NCBI Taxonomy" id="2530372"/>
    <lineage>
        <taxon>Bacteria</taxon>
        <taxon>Bacillati</taxon>
        <taxon>Actinomycetota</taxon>
        <taxon>Actinomycetes</taxon>
        <taxon>Jiangellales</taxon>
        <taxon>Jiangellaceae</taxon>
        <taxon>Jiangella</taxon>
    </lineage>
</organism>
<reference evidence="1 2" key="1">
    <citation type="submission" date="2019-03" db="EMBL/GenBank/DDBJ databases">
        <title>Draft genome sequences of novel Actinobacteria.</title>
        <authorList>
            <person name="Sahin N."/>
            <person name="Ay H."/>
            <person name="Saygin H."/>
        </authorList>
    </citation>
    <scope>NUCLEOTIDE SEQUENCE [LARGE SCALE GENOMIC DNA]</scope>
    <source>
        <strain evidence="1 2">5K138</strain>
    </source>
</reference>
<protein>
    <submittedName>
        <fullName evidence="1">Cyclase family protein</fullName>
    </submittedName>
</protein>
<dbReference type="InterPro" id="IPR007325">
    <property type="entry name" value="KFase/CYL"/>
</dbReference>
<comment type="caution">
    <text evidence="1">The sequence shown here is derived from an EMBL/GenBank/DDBJ whole genome shotgun (WGS) entry which is preliminary data.</text>
</comment>
<dbReference type="EMBL" id="SMKZ01000028">
    <property type="protein sequence ID" value="TDE08031.1"/>
    <property type="molecule type" value="Genomic_DNA"/>
</dbReference>
<name>A0A4R5D8H0_9ACTN</name>
<evidence type="ECO:0000313" key="1">
    <source>
        <dbReference type="EMBL" id="TDE08031.1"/>
    </source>
</evidence>
<dbReference type="AlphaFoldDB" id="A0A4R5D8H0"/>
<accession>A0A4R5D8H0</accession>
<dbReference type="PANTHER" id="PTHR34861:SF10">
    <property type="entry name" value="CYCLASE"/>
    <property type="match status" value="1"/>
</dbReference>
<gene>
    <name evidence="1" type="ORF">E1269_19045</name>
</gene>
<dbReference type="InParanoid" id="A0A4R5D8H0"/>
<dbReference type="GO" id="GO:0004061">
    <property type="term" value="F:arylformamidase activity"/>
    <property type="evidence" value="ECO:0007669"/>
    <property type="project" value="InterPro"/>
</dbReference>
<dbReference type="SUPFAM" id="SSF102198">
    <property type="entry name" value="Putative cyclase"/>
    <property type="match status" value="1"/>
</dbReference>
<dbReference type="Gene3D" id="3.50.30.50">
    <property type="entry name" value="Putative cyclase"/>
    <property type="match status" value="1"/>
</dbReference>
<proteinExistence type="predicted"/>